<name>A0A1H7ZC40_9FIRM</name>
<keyword evidence="6 7" id="KW-0269">Exonuclease</keyword>
<comment type="similarity">
    <text evidence="1 7">Belongs to the SbcD family.</text>
</comment>
<dbReference type="GO" id="GO:0008408">
    <property type="term" value="F:3'-5' exonuclease activity"/>
    <property type="evidence" value="ECO:0007669"/>
    <property type="project" value="InterPro"/>
</dbReference>
<dbReference type="InterPro" id="IPR004593">
    <property type="entry name" value="SbcD"/>
</dbReference>
<evidence type="ECO:0000256" key="2">
    <source>
        <dbReference type="ARBA" id="ARBA00011322"/>
    </source>
</evidence>
<proteinExistence type="inferred from homology"/>
<evidence type="ECO:0000313" key="10">
    <source>
        <dbReference type="EMBL" id="SEM55128.1"/>
    </source>
</evidence>
<dbReference type="AlphaFoldDB" id="A0A1H7ZC40"/>
<dbReference type="Gene3D" id="3.60.21.10">
    <property type="match status" value="1"/>
</dbReference>
<reference evidence="10 11" key="1">
    <citation type="submission" date="2016-10" db="EMBL/GenBank/DDBJ databases">
        <authorList>
            <person name="de Groot N.N."/>
        </authorList>
    </citation>
    <scope>NUCLEOTIDE SEQUENCE [LARGE SCALE GENOMIC DNA]</scope>
    <source>
        <strain evidence="10 11">CGMCC 1.5070</strain>
    </source>
</reference>
<evidence type="ECO:0000259" key="8">
    <source>
        <dbReference type="Pfam" id="PF00149"/>
    </source>
</evidence>
<evidence type="ECO:0000256" key="7">
    <source>
        <dbReference type="RuleBase" id="RU363069"/>
    </source>
</evidence>
<feature type="domain" description="Nuclease SbcCD subunit D C-terminal" evidence="9">
    <location>
        <begin position="271"/>
        <end position="359"/>
    </location>
</feature>
<dbReference type="OrthoDB" id="9773856at2"/>
<dbReference type="PANTHER" id="PTHR30337:SF0">
    <property type="entry name" value="NUCLEASE SBCCD SUBUNIT D"/>
    <property type="match status" value="1"/>
</dbReference>
<evidence type="ECO:0000256" key="5">
    <source>
        <dbReference type="ARBA" id="ARBA00022801"/>
    </source>
</evidence>
<dbReference type="Pfam" id="PF12320">
    <property type="entry name" value="SbcD_C"/>
    <property type="match status" value="1"/>
</dbReference>
<protein>
    <recommendedName>
        <fullName evidence="3 7">Nuclease SbcCD subunit D</fullName>
    </recommendedName>
</protein>
<dbReference type="Pfam" id="PF00149">
    <property type="entry name" value="Metallophos"/>
    <property type="match status" value="1"/>
</dbReference>
<evidence type="ECO:0000259" key="9">
    <source>
        <dbReference type="Pfam" id="PF12320"/>
    </source>
</evidence>
<dbReference type="InterPro" id="IPR029052">
    <property type="entry name" value="Metallo-depent_PP-like"/>
</dbReference>
<evidence type="ECO:0000256" key="3">
    <source>
        <dbReference type="ARBA" id="ARBA00013365"/>
    </source>
</evidence>
<dbReference type="GO" id="GO:0004519">
    <property type="term" value="F:endonuclease activity"/>
    <property type="evidence" value="ECO:0007669"/>
    <property type="project" value="UniProtKB-KW"/>
</dbReference>
<dbReference type="RefSeq" id="WP_092751352.1">
    <property type="nucleotide sequence ID" value="NZ_FOCG01000001.1"/>
</dbReference>
<gene>
    <name evidence="7" type="primary">sbcD</name>
    <name evidence="10" type="ORF">SAMN05216180_0529</name>
</gene>
<dbReference type="CDD" id="cd00840">
    <property type="entry name" value="MPP_Mre11_N"/>
    <property type="match status" value="1"/>
</dbReference>
<keyword evidence="11" id="KW-1185">Reference proteome</keyword>
<dbReference type="SUPFAM" id="SSF56300">
    <property type="entry name" value="Metallo-dependent phosphatases"/>
    <property type="match status" value="1"/>
</dbReference>
<feature type="domain" description="Calcineurin-like phosphoesterase" evidence="8">
    <location>
        <begin position="1"/>
        <end position="221"/>
    </location>
</feature>
<evidence type="ECO:0000256" key="1">
    <source>
        <dbReference type="ARBA" id="ARBA00010555"/>
    </source>
</evidence>
<evidence type="ECO:0000256" key="4">
    <source>
        <dbReference type="ARBA" id="ARBA00022722"/>
    </source>
</evidence>
<keyword evidence="7" id="KW-0235">DNA replication</keyword>
<dbReference type="InterPro" id="IPR004843">
    <property type="entry name" value="Calcineurin-like_PHP"/>
</dbReference>
<evidence type="ECO:0000256" key="6">
    <source>
        <dbReference type="ARBA" id="ARBA00022839"/>
    </source>
</evidence>
<comment type="subunit">
    <text evidence="2 7">Heterodimer of SbcC and SbcD.</text>
</comment>
<dbReference type="InterPro" id="IPR026843">
    <property type="entry name" value="SbcD_C"/>
</dbReference>
<dbReference type="Proteomes" id="UP000199158">
    <property type="component" value="Unassembled WGS sequence"/>
</dbReference>
<dbReference type="GO" id="GO:0006310">
    <property type="term" value="P:DNA recombination"/>
    <property type="evidence" value="ECO:0007669"/>
    <property type="project" value="UniProtKB-KW"/>
</dbReference>
<dbReference type="InterPro" id="IPR050535">
    <property type="entry name" value="DNA_Repair-Maintenance_Comp"/>
</dbReference>
<dbReference type="GO" id="GO:0006260">
    <property type="term" value="P:DNA replication"/>
    <property type="evidence" value="ECO:0007669"/>
    <property type="project" value="UniProtKB-KW"/>
</dbReference>
<dbReference type="PANTHER" id="PTHR30337">
    <property type="entry name" value="COMPONENT OF ATP-DEPENDENT DSDNA EXONUCLEASE"/>
    <property type="match status" value="1"/>
</dbReference>
<keyword evidence="4 7" id="KW-0540">Nuclease</keyword>
<dbReference type="STRING" id="474960.SAMN05216180_0529"/>
<comment type="function">
    <text evidence="7">SbcCD cleaves DNA hairpin structures. These structures can inhibit DNA replication and are intermediates in certain DNA recombination reactions. The complex acts as a 3'-&gt;5' double strand exonuclease that can open hairpins. It also has a 5' single-strand endonuclease activity.</text>
</comment>
<evidence type="ECO:0000313" key="11">
    <source>
        <dbReference type="Proteomes" id="UP000199158"/>
    </source>
</evidence>
<dbReference type="EMBL" id="FOCG01000001">
    <property type="protein sequence ID" value="SEM55128.1"/>
    <property type="molecule type" value="Genomic_DNA"/>
</dbReference>
<keyword evidence="7" id="KW-0233">DNA recombination</keyword>
<sequence length="389" mass="44296">MRIVHTSDWHLGKIVNEFSMLDDQRFILKQMIDFLVQQKAELLVIAGDLYDRSIPPADAVSLLDEVFYRITVEAGIPIIAVSGNHDSPQRLNFASRIYERSGLYVEGIYNKTIRKITLQDEFGNIHFYCLPYIEPAIVRADFPDEKIHSYDDAFRTLIHHNLTEIDLTERNVLVTHGFFSYLKNPDAVERSDSEISIGGSDLIDASYVDMFDYVALGHLHRQQKAGRDNIRYSGSPLKYSIQESTSQKSITTIEMREKGELSIKKYGLTPRRDMRVLLGSFEQLSNAANVQGNREDYVYAQLTDDSLIPCAMDKLRTVYPNIMGMELIGRKHEFDASVSAAAAVKNKTPQELFEEFYSAVKGEEITDSRRTMASKLFSKLQGGYDDETN</sequence>
<dbReference type="NCBIfam" id="TIGR00619">
    <property type="entry name" value="sbcd"/>
    <property type="match status" value="1"/>
</dbReference>
<keyword evidence="7" id="KW-0255">Endonuclease</keyword>
<organism evidence="10 11">
    <name type="scientific">Hydrogenoanaerobacterium saccharovorans</name>
    <dbReference type="NCBI Taxonomy" id="474960"/>
    <lineage>
        <taxon>Bacteria</taxon>
        <taxon>Bacillati</taxon>
        <taxon>Bacillota</taxon>
        <taxon>Clostridia</taxon>
        <taxon>Eubacteriales</taxon>
        <taxon>Oscillospiraceae</taxon>
        <taxon>Hydrogenoanaerobacterium</taxon>
    </lineage>
</organism>
<keyword evidence="5 7" id="KW-0378">Hydrolase</keyword>
<accession>A0A1H7ZC40</accession>
<dbReference type="InterPro" id="IPR041796">
    <property type="entry name" value="Mre11_N"/>
</dbReference>